<keyword evidence="2" id="KW-1185">Reference proteome</keyword>
<protein>
    <recommendedName>
        <fullName evidence="3">4-oxalocrotonate tautomerase</fullName>
    </recommendedName>
</protein>
<dbReference type="RefSeq" id="WP_077169364.1">
    <property type="nucleotide sequence ID" value="NZ_LFZS01000007.1"/>
</dbReference>
<dbReference type="Proteomes" id="UP000189376">
    <property type="component" value="Unassembled WGS sequence"/>
</dbReference>
<dbReference type="SUPFAM" id="SSF55331">
    <property type="entry name" value="Tautomerase/MIF"/>
    <property type="match status" value="1"/>
</dbReference>
<evidence type="ECO:0000313" key="2">
    <source>
        <dbReference type="Proteomes" id="UP000189376"/>
    </source>
</evidence>
<proteinExistence type="predicted"/>
<evidence type="ECO:0008006" key="3">
    <source>
        <dbReference type="Google" id="ProtNLM"/>
    </source>
</evidence>
<dbReference type="PANTHER" id="PTHR38460">
    <property type="entry name" value="TAUTOMERASE YOLI-RELATED"/>
    <property type="match status" value="1"/>
</dbReference>
<evidence type="ECO:0000313" key="1">
    <source>
        <dbReference type="EMBL" id="ONN54309.1"/>
    </source>
</evidence>
<dbReference type="AlphaFoldDB" id="A0A1V2UXJ8"/>
<dbReference type="PANTHER" id="PTHR38460:SF1">
    <property type="entry name" value="TAUTOMERASE YOLI-RELATED"/>
    <property type="match status" value="1"/>
</dbReference>
<reference evidence="1 2" key="1">
    <citation type="submission" date="2015-07" db="EMBL/GenBank/DDBJ databases">
        <title>Acinetobacter yuneri, a novel member of Acinetobacter calcoaceticus-Acinetobacter baumannii complex isolated from clinical specimen.</title>
        <authorList>
            <person name="Yu Y."/>
        </authorList>
    </citation>
    <scope>NUCLEOTIDE SEQUENCE [LARGE SCALE GENOMIC DNA]</scope>
    <source>
        <strain evidence="1 2">A362</strain>
    </source>
</reference>
<gene>
    <name evidence="1" type="ORF">AC058_11105</name>
</gene>
<dbReference type="EMBL" id="LFZS01000007">
    <property type="protein sequence ID" value="ONN54309.1"/>
    <property type="molecule type" value="Genomic_DNA"/>
</dbReference>
<name>A0A1V2UXJ8_9GAMM</name>
<dbReference type="Pfam" id="PF14552">
    <property type="entry name" value="Tautomerase_2"/>
    <property type="match status" value="1"/>
</dbReference>
<comment type="caution">
    <text evidence="1">The sequence shown here is derived from an EMBL/GenBank/DDBJ whole genome shotgun (WGS) entry which is preliminary data.</text>
</comment>
<organism evidence="1 2">
    <name type="scientific">Acinetobacter genomosp. 33YU</name>
    <dbReference type="NCBI Taxonomy" id="1675530"/>
    <lineage>
        <taxon>Bacteria</taxon>
        <taxon>Pseudomonadati</taxon>
        <taxon>Pseudomonadota</taxon>
        <taxon>Gammaproteobacteria</taxon>
        <taxon>Moraxellales</taxon>
        <taxon>Moraxellaceae</taxon>
        <taxon>Acinetobacter</taxon>
    </lineage>
</organism>
<sequence>MPMIRFTTSYAYTDHEKAQISKIVQTCMESYFDTPPNDCFHFFEHLAQGNIYVDPDYWVESSRTEKFILLYITSGKARTAQQKSDLMQHVTAQLHQKFKIPEQDVMFVIVQNSPEDWCFGHAQRADIYLKMLALKQ</sequence>
<accession>A0A1V2UXJ8</accession>
<dbReference type="InterPro" id="IPR037479">
    <property type="entry name" value="Tauto_MSAD"/>
</dbReference>
<dbReference type="InterPro" id="IPR014347">
    <property type="entry name" value="Tautomerase/MIF_sf"/>
</dbReference>
<dbReference type="Gene3D" id="3.30.429.10">
    <property type="entry name" value="Macrophage Migration Inhibitory Factor"/>
    <property type="match status" value="1"/>
</dbReference>